<gene>
    <name evidence="2" type="ORF">CRI88_01525</name>
</gene>
<reference evidence="2 3" key="1">
    <citation type="submission" date="2017-10" db="EMBL/GenBank/DDBJ databases">
        <title>Draft genome of Lysinibacillus fusiformis strain Juneja, a laboratory-derived pathogen of Drosophila melanogaster.</title>
        <authorList>
            <person name="Smith B.R."/>
            <person name="Unckless R.L."/>
        </authorList>
    </citation>
    <scope>NUCLEOTIDE SEQUENCE [LARGE SCALE GENOMIC DNA]</scope>
    <source>
        <strain evidence="2 3">Juneja</strain>
    </source>
</reference>
<protein>
    <submittedName>
        <fullName evidence="2">Uncharacterized protein</fullName>
    </submittedName>
</protein>
<evidence type="ECO:0000313" key="3">
    <source>
        <dbReference type="Proteomes" id="UP000234956"/>
    </source>
</evidence>
<proteinExistence type="predicted"/>
<comment type="caution">
    <text evidence="2">The sequence shown here is derived from an EMBL/GenBank/DDBJ whole genome shotgun (WGS) entry which is preliminary data.</text>
</comment>
<sequence>MSTDTANYGFTKDNEDDFYNVNVVNANLDKIDTEMKRIEDESKSFNQQVVDNTNAIVNANTKLDTHIVDYVKHPGYGVTTFSSPTYSVTLSPAPTQYVDGMGIVLRLNADQIAGNAAINVNNLGAKNIISSKGFSVKNLKKDAIYSFRYSAAKGAFILQGEGGEYGNATENDVATGKTFGTDEGLKTGAATISKLPPFMPNKQKVYTSGELRSWNHLSSPVYARDGLFAISATNTPDNVYAVKVFRLYNGGYSSILDSSVYPFLNATVFRDSWHYDNAAWTLYSGSLSTGISIWQITSTAMNHAGTVTAAKACGSSVSGIMYDGFLYTIERQAGITYLHKMNAPLAGNPGGLVQSFSVPLDAYTSTINVSYTWRVQLIDGYVMFTRTDYGEVRIYDLKLTLVKTITANYGTGQDAILIDANIMGLLSSTIVYDRNNGVLGFKNTGLQPYYANIHTYPYNWITSNG</sequence>
<dbReference type="RefSeq" id="WP_101966362.1">
    <property type="nucleotide sequence ID" value="NZ_JAZBNI010000003.1"/>
</dbReference>
<dbReference type="Proteomes" id="UP000234956">
    <property type="component" value="Unassembled WGS sequence"/>
</dbReference>
<accession>A0A2I0V420</accession>
<name>A0A2I0V420_9BACI</name>
<dbReference type="AlphaFoldDB" id="A0A2I0V420"/>
<organism evidence="2 3">
    <name type="scientific">Lysinibacillus fusiformis</name>
    <dbReference type="NCBI Taxonomy" id="28031"/>
    <lineage>
        <taxon>Bacteria</taxon>
        <taxon>Bacillati</taxon>
        <taxon>Bacillota</taxon>
        <taxon>Bacilli</taxon>
        <taxon>Bacillales</taxon>
        <taxon>Bacillaceae</taxon>
        <taxon>Lysinibacillus</taxon>
    </lineage>
</organism>
<feature type="coiled-coil region" evidence="1">
    <location>
        <begin position="21"/>
        <end position="48"/>
    </location>
</feature>
<keyword evidence="1" id="KW-0175">Coiled coil</keyword>
<evidence type="ECO:0000313" key="2">
    <source>
        <dbReference type="EMBL" id="PKU53038.1"/>
    </source>
</evidence>
<evidence type="ECO:0000256" key="1">
    <source>
        <dbReference type="SAM" id="Coils"/>
    </source>
</evidence>
<dbReference type="EMBL" id="PDFK01000001">
    <property type="protein sequence ID" value="PKU53038.1"/>
    <property type="molecule type" value="Genomic_DNA"/>
</dbReference>